<feature type="transmembrane region" description="Helical" evidence="6">
    <location>
        <begin position="573"/>
        <end position="596"/>
    </location>
</feature>
<evidence type="ECO:0000256" key="3">
    <source>
        <dbReference type="ARBA" id="ARBA00022989"/>
    </source>
</evidence>
<dbReference type="InParanoid" id="A0A0V0R469"/>
<comment type="caution">
    <text evidence="8">The sequence shown here is derived from an EMBL/GenBank/DDBJ whole genome shotgun (WGS) entry which is preliminary data.</text>
</comment>
<feature type="region of interest" description="Disordered" evidence="5">
    <location>
        <begin position="71"/>
        <end position="137"/>
    </location>
</feature>
<feature type="compositionally biased region" description="Low complexity" evidence="5">
    <location>
        <begin position="104"/>
        <end position="117"/>
    </location>
</feature>
<dbReference type="GO" id="GO:0016020">
    <property type="term" value="C:membrane"/>
    <property type="evidence" value="ECO:0007669"/>
    <property type="project" value="UniProtKB-SubCell"/>
</dbReference>
<keyword evidence="9" id="KW-1185">Reference proteome</keyword>
<evidence type="ECO:0000256" key="5">
    <source>
        <dbReference type="SAM" id="MobiDB-lite"/>
    </source>
</evidence>
<feature type="transmembrane region" description="Helical" evidence="6">
    <location>
        <begin position="704"/>
        <end position="726"/>
    </location>
</feature>
<evidence type="ECO:0000313" key="9">
    <source>
        <dbReference type="Proteomes" id="UP000054937"/>
    </source>
</evidence>
<feature type="transmembrane region" description="Helical" evidence="6">
    <location>
        <begin position="807"/>
        <end position="828"/>
    </location>
</feature>
<dbReference type="PANTHER" id="PTHR22950">
    <property type="entry name" value="AMINO ACID TRANSPORTER"/>
    <property type="match status" value="1"/>
</dbReference>
<comment type="subcellular location">
    <subcellularLocation>
        <location evidence="1">Membrane</location>
        <topology evidence="1">Multi-pass membrane protein</topology>
    </subcellularLocation>
</comment>
<feature type="transmembrane region" description="Helical" evidence="6">
    <location>
        <begin position="455"/>
        <end position="475"/>
    </location>
</feature>
<dbReference type="Proteomes" id="UP000054937">
    <property type="component" value="Unassembled WGS sequence"/>
</dbReference>
<feature type="transmembrane region" description="Helical" evidence="6">
    <location>
        <begin position="662"/>
        <end position="684"/>
    </location>
</feature>
<dbReference type="InterPro" id="IPR013057">
    <property type="entry name" value="AA_transpt_TM"/>
</dbReference>
<name>A0A0V0R469_PSEPJ</name>
<evidence type="ECO:0000256" key="1">
    <source>
        <dbReference type="ARBA" id="ARBA00004141"/>
    </source>
</evidence>
<evidence type="ECO:0000256" key="4">
    <source>
        <dbReference type="ARBA" id="ARBA00023136"/>
    </source>
</evidence>
<evidence type="ECO:0000256" key="2">
    <source>
        <dbReference type="ARBA" id="ARBA00022692"/>
    </source>
</evidence>
<dbReference type="Pfam" id="PF01490">
    <property type="entry name" value="Aa_trans"/>
    <property type="match status" value="1"/>
</dbReference>
<sequence length="832" mass="96983">MFDLDDQDGLENLHYQYASENGMVPIILSLKENINIDKFIKIIQTRVQYMLQKTENQIKNKEIQQEIQNNLISTKPLPPPRNTEKYAQKSQFKSDSSDSDSDSQQELNNLNQEQLNQKPDQNQYKKNSINDSNIDTNNNFLDYSLEINSEIKSVDQIFENLKQKSNQKQLLTQNQQKIKDIIEIKLQEQIIQLVQQQKFQFQNEENERDNRNEQTGILKLYQENQDNEFYSYKINLQDNEDDITNNILHDNDDINKDEFNLIKDQVIELKLKLDESVQNQDDNDQQEINQPQSKKNPILHKLVLNSSQLNKSNSKSFVNSFQNQQNSYTQENSQCYDNQVNITKNNNQDLNNSQNKIIQTNFKFPHCTVNINFKQGDNLEGIAFQAAQKNQLTYEQFNKLKDALIQVQQQYFLVQTNTQYPNPSQLNSFGNSLALILKAGMGMGILASPYIFKQCGLILAPILILFCGLICYWAFNTTLDLLDYSDRWNQRIKLFDAINLHLGDKVSDLLKVTNMFYNFGITVIYLMLILENLITSLNLQNTVSNKILICLVLGIIYMPLSVTRNLAYTTKYAQLGIFLQFSIVFLLIINSLQVYYSNIKEQYEEKENDNLYETLFLNDYNMIQFQQIFLNIGLILYTFDVSNVYSDLRNSMRNISQTRKVLKYYFIIMYLIQVILGSTAYLAYGSDTNELIFKNTSKTGFLAPLSLLINNAYVLCLILTINFANYTFSMLAEKYMGIKENEPQKQIMIRLNLYFSQTFVAIFAPSLTVIMNFLGSFCVILIMFIFPYMGIRIMFRQHNFMLRKRNTYLSVCLIGISIGICALLHQFVQIFL</sequence>
<dbReference type="GO" id="GO:0015179">
    <property type="term" value="F:L-amino acid transmembrane transporter activity"/>
    <property type="evidence" value="ECO:0007669"/>
    <property type="project" value="TreeGrafter"/>
</dbReference>
<proteinExistence type="predicted"/>
<dbReference type="OrthoDB" id="1684102at2759"/>
<keyword evidence="2 6" id="KW-0812">Transmembrane</keyword>
<organism evidence="8 9">
    <name type="scientific">Pseudocohnilembus persalinus</name>
    <name type="common">Ciliate</name>
    <dbReference type="NCBI Taxonomy" id="266149"/>
    <lineage>
        <taxon>Eukaryota</taxon>
        <taxon>Sar</taxon>
        <taxon>Alveolata</taxon>
        <taxon>Ciliophora</taxon>
        <taxon>Intramacronucleata</taxon>
        <taxon>Oligohymenophorea</taxon>
        <taxon>Scuticociliatia</taxon>
        <taxon>Philasterida</taxon>
        <taxon>Pseudocohnilembidae</taxon>
        <taxon>Pseudocohnilembus</taxon>
    </lineage>
</organism>
<keyword evidence="4 6" id="KW-0472">Membrane</keyword>
<dbReference type="EMBL" id="LDAU01000055">
    <property type="protein sequence ID" value="KRX09016.1"/>
    <property type="molecule type" value="Genomic_DNA"/>
</dbReference>
<feature type="domain" description="Amino acid transporter transmembrane" evidence="7">
    <location>
        <begin position="428"/>
        <end position="824"/>
    </location>
</feature>
<feature type="compositionally biased region" description="Low complexity" evidence="5">
    <location>
        <begin position="127"/>
        <end position="137"/>
    </location>
</feature>
<dbReference type="PANTHER" id="PTHR22950:SF666">
    <property type="entry name" value="VACUOLAR AMINO ACID TRANSPORTER 4"/>
    <property type="match status" value="1"/>
</dbReference>
<accession>A0A0V0R469</accession>
<protein>
    <recommendedName>
        <fullName evidence="7">Amino acid transporter transmembrane domain-containing protein</fullName>
    </recommendedName>
</protein>
<feature type="transmembrane region" description="Helical" evidence="6">
    <location>
        <begin position="747"/>
        <end position="767"/>
    </location>
</feature>
<keyword evidence="3 6" id="KW-1133">Transmembrane helix</keyword>
<evidence type="ECO:0000313" key="8">
    <source>
        <dbReference type="EMBL" id="KRX09016.1"/>
    </source>
</evidence>
<evidence type="ECO:0000256" key="6">
    <source>
        <dbReference type="SAM" id="Phobius"/>
    </source>
</evidence>
<feature type="transmembrane region" description="Helical" evidence="6">
    <location>
        <begin position="547"/>
        <end position="567"/>
    </location>
</feature>
<evidence type="ECO:0000259" key="7">
    <source>
        <dbReference type="Pfam" id="PF01490"/>
    </source>
</evidence>
<dbReference type="AlphaFoldDB" id="A0A0V0R469"/>
<feature type="transmembrane region" description="Helical" evidence="6">
    <location>
        <begin position="515"/>
        <end position="535"/>
    </location>
</feature>
<feature type="transmembrane region" description="Helical" evidence="6">
    <location>
        <begin position="773"/>
        <end position="795"/>
    </location>
</feature>
<reference evidence="8 9" key="1">
    <citation type="journal article" date="2015" name="Sci. Rep.">
        <title>Genome of the facultative scuticociliatosis pathogen Pseudocohnilembus persalinus provides insight into its virulence through horizontal gene transfer.</title>
        <authorList>
            <person name="Xiong J."/>
            <person name="Wang G."/>
            <person name="Cheng J."/>
            <person name="Tian M."/>
            <person name="Pan X."/>
            <person name="Warren A."/>
            <person name="Jiang C."/>
            <person name="Yuan D."/>
            <person name="Miao W."/>
        </authorList>
    </citation>
    <scope>NUCLEOTIDE SEQUENCE [LARGE SCALE GENOMIC DNA]</scope>
    <source>
        <strain evidence="8">36N120E</strain>
    </source>
</reference>
<gene>
    <name evidence="8" type="ORF">PPERSA_01903</name>
</gene>